<proteinExistence type="predicted"/>
<reference evidence="1" key="1">
    <citation type="submission" date="2021-12" db="EMBL/GenBank/DDBJ databases">
        <title>Convergent genome expansion in fungi linked to evolution of root-endophyte symbiosis.</title>
        <authorList>
            <consortium name="DOE Joint Genome Institute"/>
            <person name="Ke Y.-H."/>
            <person name="Bonito G."/>
            <person name="Liao H.-L."/>
            <person name="Looney B."/>
            <person name="Rojas-Flechas A."/>
            <person name="Nash J."/>
            <person name="Hameed K."/>
            <person name="Schadt C."/>
            <person name="Martin F."/>
            <person name="Crous P.W."/>
            <person name="Miettinen O."/>
            <person name="Magnuson J.K."/>
            <person name="Labbe J."/>
            <person name="Jacobson D."/>
            <person name="Doktycz M.J."/>
            <person name="Veneault-Fourrey C."/>
            <person name="Kuo A."/>
            <person name="Mondo S."/>
            <person name="Calhoun S."/>
            <person name="Riley R."/>
            <person name="Ohm R."/>
            <person name="LaButti K."/>
            <person name="Andreopoulos B."/>
            <person name="Pangilinan J."/>
            <person name="Nolan M."/>
            <person name="Tritt A."/>
            <person name="Clum A."/>
            <person name="Lipzen A."/>
            <person name="Daum C."/>
            <person name="Barry K."/>
            <person name="Grigoriev I.V."/>
            <person name="Vilgalys R."/>
        </authorList>
    </citation>
    <scope>NUCLEOTIDE SEQUENCE</scope>
    <source>
        <strain evidence="1">PMI_201</strain>
    </source>
</reference>
<dbReference type="Proteomes" id="UP001201262">
    <property type="component" value="Unassembled WGS sequence"/>
</dbReference>
<accession>A0AAD4KHP7</accession>
<protein>
    <submittedName>
        <fullName evidence="1">Uncharacterized protein</fullName>
    </submittedName>
</protein>
<organism evidence="1 2">
    <name type="scientific">Talaromyces proteolyticus</name>
    <dbReference type="NCBI Taxonomy" id="1131652"/>
    <lineage>
        <taxon>Eukaryota</taxon>
        <taxon>Fungi</taxon>
        <taxon>Dikarya</taxon>
        <taxon>Ascomycota</taxon>
        <taxon>Pezizomycotina</taxon>
        <taxon>Eurotiomycetes</taxon>
        <taxon>Eurotiomycetidae</taxon>
        <taxon>Eurotiales</taxon>
        <taxon>Trichocomaceae</taxon>
        <taxon>Talaromyces</taxon>
        <taxon>Talaromyces sect. Bacilispori</taxon>
    </lineage>
</organism>
<name>A0AAD4KHP7_9EURO</name>
<dbReference type="AlphaFoldDB" id="A0AAD4KHP7"/>
<evidence type="ECO:0000313" key="2">
    <source>
        <dbReference type="Proteomes" id="UP001201262"/>
    </source>
</evidence>
<evidence type="ECO:0000313" key="1">
    <source>
        <dbReference type="EMBL" id="KAH8692010.1"/>
    </source>
</evidence>
<dbReference type="GeneID" id="70247327"/>
<comment type="caution">
    <text evidence="1">The sequence shown here is derived from an EMBL/GenBank/DDBJ whole genome shotgun (WGS) entry which is preliminary data.</text>
</comment>
<dbReference type="RefSeq" id="XP_046068007.1">
    <property type="nucleotide sequence ID" value="XM_046217040.1"/>
</dbReference>
<sequence>MHTPLSLIVKKLATTPPEIVCEILQDLRFWDVLRLIAHDNPSVNYSVMSHPWYGKVFKQSMDLLAPMKETTRTYWDFGREMRWKLAPLDSPLALSAGFESQAHRSRPDLYPLFTQQHDNYWHDADIGHQYTVIINYMKLRIANYLNSLDGLQFKLLPYYSNEPHALLVERLDLDIDGLKRRWIEYKRAQSNLMTQRARQLTRAADLLEANPDILKLASDPSQQRRKSLGHIIQNMRGIAQKMLQGSMIRGDANCGRCYFFVYFPVVPFDACLRIVLKNIKAHRKNGSSGVYSEGSSQDENEKKGPIEVFLAGLSSIYTGRHKWLWTIHDAPVKKMQYTEFTNPERIPRVMDGDNPYDPQQDPCTSELNYEQLKFVSGYTKFYRFLLSQKTVALRDNIQMAWDKHDDRELEWLEAFVKVYRLVQASQPATANT</sequence>
<dbReference type="EMBL" id="JAJTJA010000011">
    <property type="protein sequence ID" value="KAH8692010.1"/>
    <property type="molecule type" value="Genomic_DNA"/>
</dbReference>
<keyword evidence="2" id="KW-1185">Reference proteome</keyword>
<gene>
    <name evidence="1" type="ORF">BGW36DRAFT_386813</name>
</gene>